<organism evidence="1 2">
    <name type="scientific">Panagrellus redivivus</name>
    <name type="common">Microworm</name>
    <dbReference type="NCBI Taxonomy" id="6233"/>
    <lineage>
        <taxon>Eukaryota</taxon>
        <taxon>Metazoa</taxon>
        <taxon>Ecdysozoa</taxon>
        <taxon>Nematoda</taxon>
        <taxon>Chromadorea</taxon>
        <taxon>Rhabditida</taxon>
        <taxon>Tylenchina</taxon>
        <taxon>Panagrolaimomorpha</taxon>
        <taxon>Panagrolaimoidea</taxon>
        <taxon>Panagrolaimidae</taxon>
        <taxon>Panagrellus</taxon>
    </lineage>
</organism>
<sequence>MKRESEQRPKACTTHVVDPPVGKLEVDVNRRRGVSPKVLGTPCHFHGIARGYNAFTALEPVVSTALSRFSVEHFEQPTGRYSNLLLPVTGSKQGVCLNGSVLSLAAVKAT</sequence>
<evidence type="ECO:0000313" key="1">
    <source>
        <dbReference type="Proteomes" id="UP000492821"/>
    </source>
</evidence>
<protein>
    <submittedName>
        <fullName evidence="2">Dihydroorotase</fullName>
    </submittedName>
</protein>
<name>A0A7E4W6S1_PANRE</name>
<reference evidence="1" key="1">
    <citation type="journal article" date="2013" name="Genetics">
        <title>The draft genome and transcriptome of Panagrellus redivivus are shaped by the harsh demands of a free-living lifestyle.</title>
        <authorList>
            <person name="Srinivasan J."/>
            <person name="Dillman A.R."/>
            <person name="Macchietto M.G."/>
            <person name="Heikkinen L."/>
            <person name="Lakso M."/>
            <person name="Fracchia K.M."/>
            <person name="Antoshechkin I."/>
            <person name="Mortazavi A."/>
            <person name="Wong G."/>
            <person name="Sternberg P.W."/>
        </authorList>
    </citation>
    <scope>NUCLEOTIDE SEQUENCE [LARGE SCALE GENOMIC DNA]</scope>
    <source>
        <strain evidence="1">MT8872</strain>
    </source>
</reference>
<keyword evidence="1" id="KW-1185">Reference proteome</keyword>
<reference evidence="2" key="2">
    <citation type="submission" date="2020-10" db="UniProtKB">
        <authorList>
            <consortium name="WormBaseParasite"/>
        </authorList>
    </citation>
    <scope>IDENTIFICATION</scope>
</reference>
<dbReference type="AlphaFoldDB" id="A0A7E4W6S1"/>
<proteinExistence type="predicted"/>
<dbReference type="Proteomes" id="UP000492821">
    <property type="component" value="Unassembled WGS sequence"/>
</dbReference>
<accession>A0A7E4W6S1</accession>
<evidence type="ECO:0000313" key="2">
    <source>
        <dbReference type="WBParaSite" id="Pan_g8013.t1"/>
    </source>
</evidence>
<dbReference type="WBParaSite" id="Pan_g8013.t1">
    <property type="protein sequence ID" value="Pan_g8013.t1"/>
    <property type="gene ID" value="Pan_g8013"/>
</dbReference>